<feature type="transmembrane region" description="Helical" evidence="1">
    <location>
        <begin position="121"/>
        <end position="141"/>
    </location>
</feature>
<reference evidence="2" key="1">
    <citation type="journal article" date="2020" name="Nature">
        <title>Giant virus diversity and host interactions through global metagenomics.</title>
        <authorList>
            <person name="Schulz F."/>
            <person name="Roux S."/>
            <person name="Paez-Espino D."/>
            <person name="Jungbluth S."/>
            <person name="Walsh D.A."/>
            <person name="Denef V.J."/>
            <person name="McMahon K.D."/>
            <person name="Konstantinidis K.T."/>
            <person name="Eloe-Fadrosh E.A."/>
            <person name="Kyrpides N.C."/>
            <person name="Woyke T."/>
        </authorList>
    </citation>
    <scope>NUCLEOTIDE SEQUENCE</scope>
    <source>
        <strain evidence="2">GVMAG-M-3300009684-20</strain>
    </source>
</reference>
<proteinExistence type="predicted"/>
<protein>
    <submittedName>
        <fullName evidence="2">Uncharacterized protein</fullName>
    </submittedName>
</protein>
<dbReference type="EMBL" id="MN739079">
    <property type="protein sequence ID" value="QHS87267.1"/>
    <property type="molecule type" value="Genomic_DNA"/>
</dbReference>
<sequence>MGDRGSFEEMMNEYKSNYVQYVTTGIEAYKTAYKNAQDALEKMVGNRQKEVEAQKADMQKFVQTYEEGNTEMGTEYDKAAELHASAQKIEDDYIGAKNRYDVYKEKTPDLPRVDVSNGYAMILRIGIILFIIPIMFLIGFWSPQMNPFASAVRPGAPFTMNITSPSMGSVR</sequence>
<keyword evidence="1" id="KW-1133">Transmembrane helix</keyword>
<evidence type="ECO:0000313" key="2">
    <source>
        <dbReference type="EMBL" id="QHS87267.1"/>
    </source>
</evidence>
<dbReference type="AlphaFoldDB" id="A0A6C0B4X4"/>
<organism evidence="2">
    <name type="scientific">viral metagenome</name>
    <dbReference type="NCBI Taxonomy" id="1070528"/>
    <lineage>
        <taxon>unclassified sequences</taxon>
        <taxon>metagenomes</taxon>
        <taxon>organismal metagenomes</taxon>
    </lineage>
</organism>
<accession>A0A6C0B4X4</accession>
<evidence type="ECO:0000256" key="1">
    <source>
        <dbReference type="SAM" id="Phobius"/>
    </source>
</evidence>
<name>A0A6C0B4X4_9ZZZZ</name>
<keyword evidence="1" id="KW-0472">Membrane</keyword>
<keyword evidence="1" id="KW-0812">Transmembrane</keyword>